<gene>
    <name evidence="1" type="ORF">MN202_20500</name>
</gene>
<comment type="caution">
    <text evidence="1">The sequence shown here is derived from an EMBL/GenBank/DDBJ whole genome shotgun (WGS) entry which is preliminary data.</text>
</comment>
<dbReference type="InterPro" id="IPR006530">
    <property type="entry name" value="YD"/>
</dbReference>
<dbReference type="Pfam" id="PF05593">
    <property type="entry name" value="RHS_repeat"/>
    <property type="match status" value="1"/>
</dbReference>
<dbReference type="EMBL" id="JALAAR010000052">
    <property type="protein sequence ID" value="MEH8019617.1"/>
    <property type="molecule type" value="Genomic_DNA"/>
</dbReference>
<feature type="non-terminal residue" evidence="1">
    <location>
        <position position="1"/>
    </location>
</feature>
<dbReference type="RefSeq" id="WP_335737994.1">
    <property type="nucleotide sequence ID" value="NZ_JALAAR010000052.1"/>
</dbReference>
<name>A0ABU8CCH2_9GAMM</name>
<protein>
    <recommendedName>
        <fullName evidence="3">YD repeat-containing protein</fullName>
    </recommendedName>
</protein>
<dbReference type="NCBIfam" id="TIGR01643">
    <property type="entry name" value="YD_repeat_2x"/>
    <property type="match status" value="1"/>
</dbReference>
<feature type="non-terminal residue" evidence="1">
    <location>
        <position position="185"/>
    </location>
</feature>
<evidence type="ECO:0008006" key="3">
    <source>
        <dbReference type="Google" id="ProtNLM"/>
    </source>
</evidence>
<proteinExistence type="predicted"/>
<dbReference type="Gene3D" id="2.180.10.10">
    <property type="entry name" value="RHS repeat-associated core"/>
    <property type="match status" value="1"/>
</dbReference>
<organism evidence="1 2">
    <name type="scientific">Rheinheimera muenzenbergensis</name>
    <dbReference type="NCBI Taxonomy" id="1193628"/>
    <lineage>
        <taxon>Bacteria</taxon>
        <taxon>Pseudomonadati</taxon>
        <taxon>Pseudomonadota</taxon>
        <taxon>Gammaproteobacteria</taxon>
        <taxon>Chromatiales</taxon>
        <taxon>Chromatiaceae</taxon>
        <taxon>Rheinheimera</taxon>
    </lineage>
</organism>
<evidence type="ECO:0000313" key="1">
    <source>
        <dbReference type="EMBL" id="MEH8019617.1"/>
    </source>
</evidence>
<evidence type="ECO:0000313" key="2">
    <source>
        <dbReference type="Proteomes" id="UP001375382"/>
    </source>
</evidence>
<accession>A0ABU8CCH2</accession>
<reference evidence="1 2" key="1">
    <citation type="journal article" date="2023" name="Ecotoxicol. Environ. Saf.">
        <title>Mercury remediation potential of mercury-resistant strain Rheinheimera metallidurans sp. nov. isolated from a municipal waste dumping site.</title>
        <authorList>
            <person name="Yadav V."/>
            <person name="Manjhi A."/>
            <person name="Vadakedath N."/>
        </authorList>
    </citation>
    <scope>NUCLEOTIDE SEQUENCE [LARGE SCALE GENOMIC DNA]</scope>
    <source>
        <strain evidence="1 2">E-49</strain>
    </source>
</reference>
<sequence>AWTEYSGFDELNRPGQKVTHDNRLSISYQYSGLSTDINAGGLQMSRTYNSQNQLMQTVDAENGITRYSYNGLGLPIVLQDANGVALYAGYNALGMKLFVSDPNQGNSQYQYNGFGELELETDASGVNKYHDYDALGRQTGLKAMQGSTVKAQFAYSFDSIKKGLPASESSAGVVRSFGYDAFSRL</sequence>
<dbReference type="Proteomes" id="UP001375382">
    <property type="component" value="Unassembled WGS sequence"/>
</dbReference>
<keyword evidence="2" id="KW-1185">Reference proteome</keyword>
<dbReference type="InterPro" id="IPR031325">
    <property type="entry name" value="RHS_repeat"/>
</dbReference>